<keyword evidence="3" id="KW-1185">Reference proteome</keyword>
<evidence type="ECO:0000259" key="1">
    <source>
        <dbReference type="PROSITE" id="PS51186"/>
    </source>
</evidence>
<dbReference type="PROSITE" id="PS51186">
    <property type="entry name" value="GNAT"/>
    <property type="match status" value="1"/>
</dbReference>
<dbReference type="EMBL" id="FNNC01000003">
    <property type="protein sequence ID" value="SDW56893.1"/>
    <property type="molecule type" value="Genomic_DNA"/>
</dbReference>
<dbReference type="GO" id="GO:0016747">
    <property type="term" value="F:acyltransferase activity, transferring groups other than amino-acyl groups"/>
    <property type="evidence" value="ECO:0007669"/>
    <property type="project" value="InterPro"/>
</dbReference>
<dbReference type="Pfam" id="PF13302">
    <property type="entry name" value="Acetyltransf_3"/>
    <property type="match status" value="1"/>
</dbReference>
<accession>A0A1H2UL66</accession>
<feature type="domain" description="N-acetyltransferase" evidence="1">
    <location>
        <begin position="8"/>
        <end position="168"/>
    </location>
</feature>
<dbReference type="Proteomes" id="UP000199488">
    <property type="component" value="Unassembled WGS sequence"/>
</dbReference>
<evidence type="ECO:0000313" key="2">
    <source>
        <dbReference type="EMBL" id="SDW56893.1"/>
    </source>
</evidence>
<organism evidence="2 3">
    <name type="scientific">Marinococcus luteus</name>
    <dbReference type="NCBI Taxonomy" id="1122204"/>
    <lineage>
        <taxon>Bacteria</taxon>
        <taxon>Bacillati</taxon>
        <taxon>Bacillota</taxon>
        <taxon>Bacilli</taxon>
        <taxon>Bacillales</taxon>
        <taxon>Bacillaceae</taxon>
        <taxon>Marinococcus</taxon>
    </lineage>
</organism>
<sequence length="178" mass="20826">MQLESSRLLLRPFSEKDINVLADLANNYHIAKTTLELPYPYTEEDARWWIGHHPGWIEEGSRFPFAVTKKDEDELMGNITVRMQPEHRRGELGYWLGADYWGNGYMSEAAALVRDFSFRTLKANRLTAPIMSKNQASAGVLKRIRMRYEGTLRQDIWKWSRYEDVDIYGMTADDWTEA</sequence>
<evidence type="ECO:0000313" key="3">
    <source>
        <dbReference type="Proteomes" id="UP000199488"/>
    </source>
</evidence>
<dbReference type="InterPro" id="IPR000182">
    <property type="entry name" value="GNAT_dom"/>
</dbReference>
<dbReference type="SUPFAM" id="SSF55729">
    <property type="entry name" value="Acyl-CoA N-acyltransferases (Nat)"/>
    <property type="match status" value="1"/>
</dbReference>
<reference evidence="2 3" key="1">
    <citation type="submission" date="2016-10" db="EMBL/GenBank/DDBJ databases">
        <authorList>
            <person name="de Groot N.N."/>
        </authorList>
    </citation>
    <scope>NUCLEOTIDE SEQUENCE [LARGE SCALE GENOMIC DNA]</scope>
    <source>
        <strain evidence="2 3">DSM 23126</strain>
    </source>
</reference>
<keyword evidence="2" id="KW-0808">Transferase</keyword>
<protein>
    <submittedName>
        <fullName evidence="2">Protein N-acetyltransferase, RimJ/RimL family</fullName>
    </submittedName>
</protein>
<dbReference type="InterPro" id="IPR051531">
    <property type="entry name" value="N-acetyltransferase"/>
</dbReference>
<dbReference type="PANTHER" id="PTHR43792">
    <property type="entry name" value="GNAT FAMILY, PUTATIVE (AFU_ORTHOLOGUE AFUA_3G00765)-RELATED-RELATED"/>
    <property type="match status" value="1"/>
</dbReference>
<dbReference type="InterPro" id="IPR016181">
    <property type="entry name" value="Acyl_CoA_acyltransferase"/>
</dbReference>
<dbReference type="RefSeq" id="WP_245724054.1">
    <property type="nucleotide sequence ID" value="NZ_FNNC01000003.1"/>
</dbReference>
<dbReference type="STRING" id="1122204.SAMN05421781_1778"/>
<dbReference type="Gene3D" id="3.40.630.30">
    <property type="match status" value="1"/>
</dbReference>
<proteinExistence type="predicted"/>
<dbReference type="AlphaFoldDB" id="A0A1H2UL66"/>
<gene>
    <name evidence="2" type="ORF">SAMN05421781_1778</name>
</gene>
<name>A0A1H2UL66_9BACI</name>